<dbReference type="SUPFAM" id="SSF158446">
    <property type="entry name" value="IVS-encoded protein-like"/>
    <property type="match status" value="1"/>
</dbReference>
<dbReference type="Pfam" id="PF05635">
    <property type="entry name" value="23S_rRNA_IVP"/>
    <property type="match status" value="1"/>
</dbReference>
<dbReference type="InterPro" id="IPR036583">
    <property type="entry name" value="23S_rRNA_IVS_sf"/>
</dbReference>
<dbReference type="PANTHER" id="PTHR38471">
    <property type="entry name" value="FOUR HELIX BUNDLE PROTEIN"/>
    <property type="match status" value="1"/>
</dbReference>
<dbReference type="AlphaFoldDB" id="A0AAE3IRT6"/>
<evidence type="ECO:0000313" key="2">
    <source>
        <dbReference type="Proteomes" id="UP001209317"/>
    </source>
</evidence>
<dbReference type="CDD" id="cd16377">
    <property type="entry name" value="23S_rRNA_IVP_like"/>
    <property type="match status" value="1"/>
</dbReference>
<keyword evidence="2" id="KW-1185">Reference proteome</keyword>
<dbReference type="NCBIfam" id="TIGR02436">
    <property type="entry name" value="four helix bundle protein"/>
    <property type="match status" value="1"/>
</dbReference>
<reference evidence="1" key="1">
    <citation type="submission" date="2022-10" db="EMBL/GenBank/DDBJ databases">
        <authorList>
            <person name="Kim H.S."/>
            <person name="Kim J.-S."/>
            <person name="Suh M.K."/>
            <person name="Eom M.K."/>
            <person name="Lee J.-S."/>
        </authorList>
    </citation>
    <scope>NUCLEOTIDE SEQUENCE</scope>
    <source>
        <strain evidence="1">LIP-5</strain>
    </source>
</reference>
<sequence>MPEIKSHKDLNVWKAAMDMVVTLYDITATFPSTEIYGLTSQIRRAAVAIPSNISEGCARKGSAELTRFLYISLGSLAEIETQLEIAVRLGYIADFHQIEEKIIYIRRMIVNLIKSLKN</sequence>
<dbReference type="PANTHER" id="PTHR38471:SF2">
    <property type="entry name" value="FOUR HELIX BUNDLE PROTEIN"/>
    <property type="match status" value="1"/>
</dbReference>
<gene>
    <name evidence="1" type="ORF">OD355_08705</name>
</gene>
<protein>
    <submittedName>
        <fullName evidence="1">Four helix bundle protein</fullName>
    </submittedName>
</protein>
<evidence type="ECO:0000313" key="1">
    <source>
        <dbReference type="EMBL" id="MCU7694592.1"/>
    </source>
</evidence>
<dbReference type="RefSeq" id="WP_263038078.1">
    <property type="nucleotide sequence ID" value="NZ_JAOTPL010000011.1"/>
</dbReference>
<organism evidence="1 2">
    <name type="scientific">Haoranjiania flava</name>
    <dbReference type="NCBI Taxonomy" id="1856322"/>
    <lineage>
        <taxon>Bacteria</taxon>
        <taxon>Pseudomonadati</taxon>
        <taxon>Bacteroidota</taxon>
        <taxon>Chitinophagia</taxon>
        <taxon>Chitinophagales</taxon>
        <taxon>Chitinophagaceae</taxon>
        <taxon>Haoranjiania</taxon>
    </lineage>
</organism>
<dbReference type="Proteomes" id="UP001209317">
    <property type="component" value="Unassembled WGS sequence"/>
</dbReference>
<comment type="caution">
    <text evidence="1">The sequence shown here is derived from an EMBL/GenBank/DDBJ whole genome shotgun (WGS) entry which is preliminary data.</text>
</comment>
<dbReference type="Gene3D" id="1.20.1440.60">
    <property type="entry name" value="23S rRNA-intervening sequence"/>
    <property type="match status" value="1"/>
</dbReference>
<dbReference type="EMBL" id="JAOTPL010000011">
    <property type="protein sequence ID" value="MCU7694592.1"/>
    <property type="molecule type" value="Genomic_DNA"/>
</dbReference>
<accession>A0AAE3IRT6</accession>
<dbReference type="InterPro" id="IPR012657">
    <property type="entry name" value="23S_rRNA-intervening_sequence"/>
</dbReference>
<proteinExistence type="predicted"/>
<name>A0AAE3IRT6_9BACT</name>